<sequence>MIFYHNITQNYEIRVTRWRVILTVFVKSGDMTMKVLVIDRLHSKLYYISKSRNSPYLEN</sequence>
<evidence type="ECO:0000313" key="1">
    <source>
        <dbReference type="EMBL" id="KAL2732527.1"/>
    </source>
</evidence>
<reference evidence="1 2" key="1">
    <citation type="journal article" date="2024" name="Ann. Entomol. Soc. Am.">
        <title>Genomic analyses of the southern and eastern yellowjacket wasps (Hymenoptera: Vespidae) reveal evolutionary signatures of social life.</title>
        <authorList>
            <person name="Catto M.A."/>
            <person name="Caine P.B."/>
            <person name="Orr S.E."/>
            <person name="Hunt B.G."/>
            <person name="Goodisman M.A.D."/>
        </authorList>
    </citation>
    <scope>NUCLEOTIDE SEQUENCE [LARGE SCALE GENOMIC DNA]</scope>
    <source>
        <strain evidence="1">232</strain>
        <tissue evidence="1">Head and thorax</tissue>
    </source>
</reference>
<accession>A0ABD2BID7</accession>
<proteinExistence type="predicted"/>
<comment type="caution">
    <text evidence="1">The sequence shown here is derived from an EMBL/GenBank/DDBJ whole genome shotgun (WGS) entry which is preliminary data.</text>
</comment>
<dbReference type="AlphaFoldDB" id="A0ABD2BID7"/>
<dbReference type="EMBL" id="JAYRBN010000075">
    <property type="protein sequence ID" value="KAL2732527.1"/>
    <property type="molecule type" value="Genomic_DNA"/>
</dbReference>
<name>A0ABD2BID7_VESMC</name>
<keyword evidence="2" id="KW-1185">Reference proteome</keyword>
<dbReference type="Proteomes" id="UP001607303">
    <property type="component" value="Unassembled WGS sequence"/>
</dbReference>
<protein>
    <submittedName>
        <fullName evidence="1">Uncharacterized protein</fullName>
    </submittedName>
</protein>
<evidence type="ECO:0000313" key="2">
    <source>
        <dbReference type="Proteomes" id="UP001607303"/>
    </source>
</evidence>
<organism evidence="1 2">
    <name type="scientific">Vespula maculifrons</name>
    <name type="common">Eastern yellow jacket</name>
    <name type="synonym">Wasp</name>
    <dbReference type="NCBI Taxonomy" id="7453"/>
    <lineage>
        <taxon>Eukaryota</taxon>
        <taxon>Metazoa</taxon>
        <taxon>Ecdysozoa</taxon>
        <taxon>Arthropoda</taxon>
        <taxon>Hexapoda</taxon>
        <taxon>Insecta</taxon>
        <taxon>Pterygota</taxon>
        <taxon>Neoptera</taxon>
        <taxon>Endopterygota</taxon>
        <taxon>Hymenoptera</taxon>
        <taxon>Apocrita</taxon>
        <taxon>Aculeata</taxon>
        <taxon>Vespoidea</taxon>
        <taxon>Vespidae</taxon>
        <taxon>Vespinae</taxon>
        <taxon>Vespula</taxon>
    </lineage>
</organism>
<gene>
    <name evidence="1" type="ORF">V1477_014768</name>
</gene>